<keyword evidence="4" id="KW-1185">Reference proteome</keyword>
<dbReference type="InterPro" id="IPR050696">
    <property type="entry name" value="FtsA/MreB"/>
</dbReference>
<proteinExistence type="predicted"/>
<gene>
    <name evidence="3" type="ORF">Pla22_03260</name>
</gene>
<feature type="coiled-coil region" evidence="1">
    <location>
        <begin position="670"/>
        <end position="697"/>
    </location>
</feature>
<dbReference type="AlphaFoldDB" id="A0A5C5WQG8"/>
<sequence length="741" mass="82254">MTIKHASSPAVVCAPCQATNSPEAKFCKGCGHALYEACAKCNEPVLLDQKFCNACGADLNAIIAAKTQQQEEKLASAVEAAKRSDFTYAMEALEPIASLEDFRFRGLAEVAKKALGQISTLQRQSIANADQMKALASEAFQNDNREDVVKYLKNVPEPLLDDEFRVMLAESKNFVQELQILKTELTQSSQKGDWLSCGGLIDQLLNLCPQNQKYGKTAETVASKLLSKAKKYYGAQRYADAAKHLEAIPKQHINDEARKLTDTINDVRWLFETIEAEPYMTPAMGQMAAKLAQLVPDDARLKKLLTRLKEKKQQPSNEARCQLSRSLGDSTAWTGGEVKVLSRPTQFEAEDQIFKSNEGVLSVAIGLCIQGLGKGRISDELSGNKKGFFGRRKARSCWGIDIGSSSFKAVRMEVVGESLRITDSFVRNISPSRILQPSRDRTEEDENSALRGALESTIKDFTETYDLTKETLWGNLPSSEMTTRFVRLPPLPDKKALPLMDAEITNRIPLPLDDLVATRTLSPFDKDEIHGRAAIFSAARKKRAMRRMELLEGLGLKLDGLQADANAIVNFAYYEFADFFGPTVGDNTEAETDASAVSFEDETPTICLVDAGANTTTIIFVSSETHWFWSLDHGGERLTTSLARSTKSTTAQAEALKRSPAKLTSPESQFAPLEERMEQLRVRLKQLKKDAKSQNSRFKFVQTWCVGGNCQTYQWIRRVLVSRSDETMQTKNSNEAEPIGT</sequence>
<accession>A0A5C5WQG8</accession>
<dbReference type="Pfam" id="PF12773">
    <property type="entry name" value="DZR"/>
    <property type="match status" value="1"/>
</dbReference>
<protein>
    <submittedName>
        <fullName evidence="3">Competence protein A</fullName>
    </submittedName>
</protein>
<name>A0A5C5WQG8_9BACT</name>
<dbReference type="InterPro" id="IPR005883">
    <property type="entry name" value="PilM"/>
</dbReference>
<feature type="domain" description="DZANK-type" evidence="2">
    <location>
        <begin position="13"/>
        <end position="56"/>
    </location>
</feature>
<dbReference type="Pfam" id="PF11104">
    <property type="entry name" value="PilM_2"/>
    <property type="match status" value="1"/>
</dbReference>
<dbReference type="InterPro" id="IPR025874">
    <property type="entry name" value="DZR"/>
</dbReference>
<evidence type="ECO:0000313" key="3">
    <source>
        <dbReference type="EMBL" id="TWT52700.1"/>
    </source>
</evidence>
<reference evidence="3 4" key="1">
    <citation type="submission" date="2019-02" db="EMBL/GenBank/DDBJ databases">
        <title>Deep-cultivation of Planctomycetes and their phenomic and genomic characterization uncovers novel biology.</title>
        <authorList>
            <person name="Wiegand S."/>
            <person name="Jogler M."/>
            <person name="Boedeker C."/>
            <person name="Pinto D."/>
            <person name="Vollmers J."/>
            <person name="Rivas-Marin E."/>
            <person name="Kohn T."/>
            <person name="Peeters S.H."/>
            <person name="Heuer A."/>
            <person name="Rast P."/>
            <person name="Oberbeckmann S."/>
            <person name="Bunk B."/>
            <person name="Jeske O."/>
            <person name="Meyerdierks A."/>
            <person name="Storesund J.E."/>
            <person name="Kallscheuer N."/>
            <person name="Luecker S."/>
            <person name="Lage O.M."/>
            <person name="Pohl T."/>
            <person name="Merkel B.J."/>
            <person name="Hornburger P."/>
            <person name="Mueller R.-W."/>
            <person name="Bruemmer F."/>
            <person name="Labrenz M."/>
            <person name="Spormann A.M."/>
            <person name="Op Den Camp H."/>
            <person name="Overmann J."/>
            <person name="Amann R."/>
            <person name="Jetten M.S.M."/>
            <person name="Mascher T."/>
            <person name="Medema M.H."/>
            <person name="Devos D.P."/>
            <person name="Kaster A.-K."/>
            <person name="Ovreas L."/>
            <person name="Rohde M."/>
            <person name="Galperin M.Y."/>
            <person name="Jogler C."/>
        </authorList>
    </citation>
    <scope>NUCLEOTIDE SEQUENCE [LARGE SCALE GENOMIC DNA]</scope>
    <source>
        <strain evidence="3 4">Pla22</strain>
    </source>
</reference>
<organism evidence="3 4">
    <name type="scientific">Rubripirellula amarantea</name>
    <dbReference type="NCBI Taxonomy" id="2527999"/>
    <lineage>
        <taxon>Bacteria</taxon>
        <taxon>Pseudomonadati</taxon>
        <taxon>Planctomycetota</taxon>
        <taxon>Planctomycetia</taxon>
        <taxon>Pirellulales</taxon>
        <taxon>Pirellulaceae</taxon>
        <taxon>Rubripirellula</taxon>
    </lineage>
</organism>
<dbReference type="PANTHER" id="PTHR32432:SF3">
    <property type="entry name" value="ETHANOLAMINE UTILIZATION PROTEIN EUTJ"/>
    <property type="match status" value="1"/>
</dbReference>
<dbReference type="Proteomes" id="UP000316598">
    <property type="component" value="Unassembled WGS sequence"/>
</dbReference>
<evidence type="ECO:0000313" key="4">
    <source>
        <dbReference type="Proteomes" id="UP000316598"/>
    </source>
</evidence>
<keyword evidence="1" id="KW-0175">Coiled coil</keyword>
<evidence type="ECO:0000256" key="1">
    <source>
        <dbReference type="SAM" id="Coils"/>
    </source>
</evidence>
<comment type="caution">
    <text evidence="3">The sequence shown here is derived from an EMBL/GenBank/DDBJ whole genome shotgun (WGS) entry which is preliminary data.</text>
</comment>
<evidence type="ECO:0000259" key="2">
    <source>
        <dbReference type="Pfam" id="PF12773"/>
    </source>
</evidence>
<dbReference type="OrthoDB" id="262533at2"/>
<dbReference type="PANTHER" id="PTHR32432">
    <property type="entry name" value="CELL DIVISION PROTEIN FTSA-RELATED"/>
    <property type="match status" value="1"/>
</dbReference>
<dbReference type="EMBL" id="SJPI01000001">
    <property type="protein sequence ID" value="TWT52700.1"/>
    <property type="molecule type" value="Genomic_DNA"/>
</dbReference>
<dbReference type="Gene3D" id="3.30.420.40">
    <property type="match status" value="1"/>
</dbReference>
<dbReference type="RefSeq" id="WP_146513029.1">
    <property type="nucleotide sequence ID" value="NZ_SJPI01000001.1"/>
</dbReference>